<dbReference type="PANTHER" id="PTHR46825">
    <property type="entry name" value="D-ALANYL-D-ALANINE-CARBOXYPEPTIDASE/ENDOPEPTIDASE AMPH"/>
    <property type="match status" value="1"/>
</dbReference>
<organism evidence="3 4">
    <name type="scientific">bacterium (Candidatus Blackallbacteria) CG17_big_fil_post_rev_8_21_14_2_50_48_46</name>
    <dbReference type="NCBI Taxonomy" id="2014261"/>
    <lineage>
        <taxon>Bacteria</taxon>
        <taxon>Candidatus Blackallbacteria</taxon>
    </lineage>
</organism>
<evidence type="ECO:0000256" key="1">
    <source>
        <dbReference type="SAM" id="SignalP"/>
    </source>
</evidence>
<feature type="chain" id="PRO_5014928407" evidence="1">
    <location>
        <begin position="30"/>
        <end position="403"/>
    </location>
</feature>
<dbReference type="Gene3D" id="3.40.710.10">
    <property type="entry name" value="DD-peptidase/beta-lactamase superfamily"/>
    <property type="match status" value="1"/>
</dbReference>
<gene>
    <name evidence="3" type="ORF">COW36_11730</name>
</gene>
<feature type="domain" description="Beta-lactamase-related" evidence="2">
    <location>
        <begin position="63"/>
        <end position="382"/>
    </location>
</feature>
<evidence type="ECO:0000259" key="2">
    <source>
        <dbReference type="Pfam" id="PF00144"/>
    </source>
</evidence>
<dbReference type="InterPro" id="IPR050491">
    <property type="entry name" value="AmpC-like"/>
</dbReference>
<sequence>MSKIKQKIGNLCLLAVLGLGVWGSTSAQARPFSTSSEVLNPHALVQPLPFQLALQPERYRLVDEAVLRVMEDQGLVGLALGLVENGKISYLKGYGWADRENREAVTLQSSFRWASLSKPVTAVLSQQLVEQGLLDLDQDIQKYWKAYHNVQGWPLTQRQLLAHLAGIGSYDEVAGWQAGLRSFQAGAGVQTPAHMSAASQAVFAAAPLLQRPGLAYHYSTFGYMLAGAVLEQRSGQSYWQQFQERIAQPLGLTSIQPDHAGTFIPYRVSGYYKDRGSVVKRPLDDVAWKLAGGGFTSNIQDLTRFMQALIQHELISQRGSEALWTVQKTVEGQATAYGLGFGVSQFQQIRRIEHGGSQTRTRTLMSFHPDQKRGLVLMCNSEWAELAPLRDALFEILQTSEWL</sequence>
<reference evidence="3 4" key="1">
    <citation type="submission" date="2017-09" db="EMBL/GenBank/DDBJ databases">
        <title>Depth-based differentiation of microbial function through sediment-hosted aquifers and enrichment of novel symbionts in the deep terrestrial subsurface.</title>
        <authorList>
            <person name="Probst A.J."/>
            <person name="Ladd B."/>
            <person name="Jarett J.K."/>
            <person name="Geller-Mcgrath D.E."/>
            <person name="Sieber C.M."/>
            <person name="Emerson J.B."/>
            <person name="Anantharaman K."/>
            <person name="Thomas B.C."/>
            <person name="Malmstrom R."/>
            <person name="Stieglmeier M."/>
            <person name="Klingl A."/>
            <person name="Woyke T."/>
            <person name="Ryan C.M."/>
            <person name="Banfield J.F."/>
        </authorList>
    </citation>
    <scope>NUCLEOTIDE SEQUENCE [LARGE SCALE GENOMIC DNA]</scope>
    <source>
        <strain evidence="3">CG17_big_fil_post_rev_8_21_14_2_50_48_46</strain>
    </source>
</reference>
<proteinExistence type="predicted"/>
<protein>
    <submittedName>
        <fullName evidence="3">Penicillin-binding protein</fullName>
    </submittedName>
</protein>
<dbReference type="SUPFAM" id="SSF56601">
    <property type="entry name" value="beta-lactamase/transpeptidase-like"/>
    <property type="match status" value="1"/>
</dbReference>
<name>A0A2M7G3I2_9BACT</name>
<evidence type="ECO:0000313" key="3">
    <source>
        <dbReference type="EMBL" id="PIW16433.1"/>
    </source>
</evidence>
<comment type="caution">
    <text evidence="3">The sequence shown here is derived from an EMBL/GenBank/DDBJ whole genome shotgun (WGS) entry which is preliminary data.</text>
</comment>
<dbReference type="Pfam" id="PF00144">
    <property type="entry name" value="Beta-lactamase"/>
    <property type="match status" value="1"/>
</dbReference>
<dbReference type="InterPro" id="IPR012338">
    <property type="entry name" value="Beta-lactam/transpept-like"/>
</dbReference>
<dbReference type="Proteomes" id="UP000231019">
    <property type="component" value="Unassembled WGS sequence"/>
</dbReference>
<dbReference type="InterPro" id="IPR001466">
    <property type="entry name" value="Beta-lactam-related"/>
</dbReference>
<dbReference type="AlphaFoldDB" id="A0A2M7G3I2"/>
<keyword evidence="1" id="KW-0732">Signal</keyword>
<feature type="signal peptide" evidence="1">
    <location>
        <begin position="1"/>
        <end position="29"/>
    </location>
</feature>
<accession>A0A2M7G3I2</accession>
<evidence type="ECO:0000313" key="4">
    <source>
        <dbReference type="Proteomes" id="UP000231019"/>
    </source>
</evidence>
<dbReference type="EMBL" id="PFFQ01000037">
    <property type="protein sequence ID" value="PIW16433.1"/>
    <property type="molecule type" value="Genomic_DNA"/>
</dbReference>
<dbReference type="PANTHER" id="PTHR46825:SF9">
    <property type="entry name" value="BETA-LACTAMASE-RELATED DOMAIN-CONTAINING PROTEIN"/>
    <property type="match status" value="1"/>
</dbReference>